<dbReference type="EMBL" id="CP054929">
    <property type="protein sequence ID" value="QKW50707.1"/>
    <property type="molecule type" value="Genomic_DNA"/>
</dbReference>
<protein>
    <submittedName>
        <fullName evidence="10">MMPL family transporter</fullName>
    </submittedName>
</protein>
<evidence type="ECO:0000256" key="4">
    <source>
        <dbReference type="ARBA" id="ARBA00022692"/>
    </source>
</evidence>
<evidence type="ECO:0000256" key="6">
    <source>
        <dbReference type="ARBA" id="ARBA00023136"/>
    </source>
</evidence>
<feature type="transmembrane region" description="Helical" evidence="8">
    <location>
        <begin position="544"/>
        <end position="564"/>
    </location>
</feature>
<dbReference type="Proteomes" id="UP000509303">
    <property type="component" value="Chromosome"/>
</dbReference>
<feature type="transmembrane region" description="Helical" evidence="8">
    <location>
        <begin position="277"/>
        <end position="298"/>
    </location>
</feature>
<feature type="transmembrane region" description="Helical" evidence="8">
    <location>
        <begin position="368"/>
        <end position="391"/>
    </location>
</feature>
<dbReference type="SUPFAM" id="SSF82866">
    <property type="entry name" value="Multidrug efflux transporter AcrB transmembrane domain"/>
    <property type="match status" value="2"/>
</dbReference>
<accession>A0A7H8N875</accession>
<gene>
    <name evidence="10" type="ORF">HUT08_15505</name>
</gene>
<feature type="transmembrane region" description="Helical" evidence="8">
    <location>
        <begin position="310"/>
        <end position="337"/>
    </location>
</feature>
<evidence type="ECO:0000256" key="8">
    <source>
        <dbReference type="SAM" id="Phobius"/>
    </source>
</evidence>
<proteinExistence type="inferred from homology"/>
<feature type="transmembrane region" description="Helical" evidence="8">
    <location>
        <begin position="234"/>
        <end position="256"/>
    </location>
</feature>
<dbReference type="Pfam" id="PF03176">
    <property type="entry name" value="MMPL"/>
    <property type="match status" value="2"/>
</dbReference>
<reference evidence="10 11" key="1">
    <citation type="submission" date="2020-06" db="EMBL/GenBank/DDBJ databases">
        <title>Genome mining for natural products.</title>
        <authorList>
            <person name="Zhang B."/>
            <person name="Shi J."/>
            <person name="Ge H."/>
        </authorList>
    </citation>
    <scope>NUCLEOTIDE SEQUENCE [LARGE SCALE GENOMIC DNA]</scope>
    <source>
        <strain evidence="10 11">NA00687</strain>
    </source>
</reference>
<comment type="similarity">
    <text evidence="2">Belongs to the resistance-nodulation-cell division (RND) (TC 2.A.6) family. MmpL subfamily.</text>
</comment>
<keyword evidence="6 8" id="KW-0472">Membrane</keyword>
<dbReference type="GO" id="GO:0005886">
    <property type="term" value="C:plasma membrane"/>
    <property type="evidence" value="ECO:0007669"/>
    <property type="project" value="UniProtKB-SubCell"/>
</dbReference>
<feature type="transmembrane region" description="Helical" evidence="8">
    <location>
        <begin position="201"/>
        <end position="222"/>
    </location>
</feature>
<dbReference type="InterPro" id="IPR004869">
    <property type="entry name" value="MMPL_dom"/>
</dbReference>
<evidence type="ECO:0000256" key="5">
    <source>
        <dbReference type="ARBA" id="ARBA00022989"/>
    </source>
</evidence>
<evidence type="ECO:0000256" key="3">
    <source>
        <dbReference type="ARBA" id="ARBA00022475"/>
    </source>
</evidence>
<feature type="region of interest" description="Disordered" evidence="7">
    <location>
        <begin position="688"/>
        <end position="711"/>
    </location>
</feature>
<dbReference type="PANTHER" id="PTHR33406:SF6">
    <property type="entry name" value="MEMBRANE PROTEIN YDGH-RELATED"/>
    <property type="match status" value="1"/>
</dbReference>
<keyword evidence="11" id="KW-1185">Reference proteome</keyword>
<dbReference type="InterPro" id="IPR050545">
    <property type="entry name" value="Mycobact_MmpL"/>
</dbReference>
<sequence length="711" mass="74034">MPAWSKRLPVLPGGRRSKWVVLVAWLILAVALGPLAGKLGDVEENGPNAFLPSGAESAQVNTELEKFRADELTAAVAVYTRDGGLTAADRAKVAADRARFAAFAADGQRVAQAEPSADGQALITTVPLSGTDDLTDDVDAVREIADADAPPGLTTEVGGPAASLTDTVEVFNSLDSTLMIITGAVVAALLLITYRSPVLWFFPLLAVGFGAVLTQVTTYLLARHAGLPVDGQSGGMLMVLVFGVGTDYALLLIARYREELHQHADRHQAMAIALRRCGPAILASAGTIAIGLACLAFSDINSSRSLGLVGAVGVGCAFVAMITVLPALLVIAGRWVFWPFIPRHGTTARTGRTPWAAIGAAVARHPRWAWLASLGLTGALALSALGVTMGLSQAEMFQDKPDSVIAQERVSAHYPSGASDPADVVTRADGDRLAQVRAVAAKVPGVASVGEPQDSVRTGGHELATFPVVLKDAPDSDAAKDTVDALRDAVHAVDGADALVGGTTAEAIDTERAADRDLTTVVPIVLLVVLAVLIWLLRSLVAPLLLLATVVVSYFAALGTSHLLFEHVLDFAAMDWSTPLMGFVFLVALGIDYNIFLMTRVREETERLGHARGVIAGLTGTGGVITSAGIVLAATFAVFAVLPLVTMAQLGVLVGVGVLLDTFLVRTVLVPALALDIGPKVWWPGALSRAASPHSPPPPVARPREAAQEGA</sequence>
<comment type="subcellular location">
    <subcellularLocation>
        <location evidence="1">Cell membrane</location>
        <topology evidence="1">Multi-pass membrane protein</topology>
    </subcellularLocation>
</comment>
<dbReference type="InterPro" id="IPR000731">
    <property type="entry name" value="SSD"/>
</dbReference>
<feature type="domain" description="SSD" evidence="9">
    <location>
        <begin position="545"/>
        <end position="675"/>
    </location>
</feature>
<evidence type="ECO:0000313" key="10">
    <source>
        <dbReference type="EMBL" id="QKW50707.1"/>
    </source>
</evidence>
<evidence type="ECO:0000256" key="1">
    <source>
        <dbReference type="ARBA" id="ARBA00004651"/>
    </source>
</evidence>
<feature type="transmembrane region" description="Helical" evidence="8">
    <location>
        <begin position="576"/>
        <end position="597"/>
    </location>
</feature>
<dbReference type="AlphaFoldDB" id="A0A7H8N875"/>
<feature type="transmembrane region" description="Helical" evidence="8">
    <location>
        <begin position="518"/>
        <end position="537"/>
    </location>
</feature>
<keyword evidence="4 8" id="KW-0812">Transmembrane</keyword>
<dbReference type="RefSeq" id="WP_176162440.1">
    <property type="nucleotide sequence ID" value="NZ_CP054929.1"/>
</dbReference>
<evidence type="ECO:0000256" key="7">
    <source>
        <dbReference type="SAM" id="MobiDB-lite"/>
    </source>
</evidence>
<dbReference type="Gene3D" id="1.20.1640.10">
    <property type="entry name" value="Multidrug efflux transporter AcrB transmembrane domain"/>
    <property type="match status" value="2"/>
</dbReference>
<evidence type="ECO:0000259" key="9">
    <source>
        <dbReference type="PROSITE" id="PS50156"/>
    </source>
</evidence>
<feature type="transmembrane region" description="Helical" evidence="8">
    <location>
        <begin position="648"/>
        <end position="675"/>
    </location>
</feature>
<organism evidence="10 11">
    <name type="scientific">Streptomyces buecherae</name>
    <dbReference type="NCBI Taxonomy" id="2763006"/>
    <lineage>
        <taxon>Bacteria</taxon>
        <taxon>Bacillati</taxon>
        <taxon>Actinomycetota</taxon>
        <taxon>Actinomycetes</taxon>
        <taxon>Kitasatosporales</taxon>
        <taxon>Streptomycetaceae</taxon>
        <taxon>Streptomyces</taxon>
    </lineage>
</organism>
<dbReference type="PROSITE" id="PS50156">
    <property type="entry name" value="SSD"/>
    <property type="match status" value="2"/>
</dbReference>
<name>A0A7H8N875_9ACTN</name>
<keyword evidence="3" id="KW-1003">Cell membrane</keyword>
<evidence type="ECO:0000313" key="11">
    <source>
        <dbReference type="Proteomes" id="UP000509303"/>
    </source>
</evidence>
<evidence type="ECO:0000256" key="2">
    <source>
        <dbReference type="ARBA" id="ARBA00010157"/>
    </source>
</evidence>
<feature type="transmembrane region" description="Helical" evidence="8">
    <location>
        <begin position="618"/>
        <end position="642"/>
    </location>
</feature>
<keyword evidence="5 8" id="KW-1133">Transmembrane helix</keyword>
<feature type="compositionally biased region" description="Basic and acidic residues" evidence="7">
    <location>
        <begin position="702"/>
        <end position="711"/>
    </location>
</feature>
<feature type="domain" description="SSD" evidence="9">
    <location>
        <begin position="236"/>
        <end position="331"/>
    </location>
</feature>
<dbReference type="PANTHER" id="PTHR33406">
    <property type="entry name" value="MEMBRANE PROTEIN MJ1562-RELATED"/>
    <property type="match status" value="1"/>
</dbReference>
<feature type="transmembrane region" description="Helical" evidence="8">
    <location>
        <begin position="176"/>
        <end position="194"/>
    </location>
</feature>